<gene>
    <name evidence="7" type="ORF">Dsin_021393</name>
</gene>
<accession>A0AAE0DYR9</accession>
<dbReference type="Gene3D" id="3.40.395.10">
    <property type="entry name" value="Adenoviral Proteinase, Chain A"/>
    <property type="match status" value="1"/>
</dbReference>
<dbReference type="InterPro" id="IPR003653">
    <property type="entry name" value="Peptidase_C48_C"/>
</dbReference>
<feature type="compositionally biased region" description="Basic residues" evidence="5">
    <location>
        <begin position="370"/>
        <end position="391"/>
    </location>
</feature>
<feature type="compositionally biased region" description="Polar residues" evidence="5">
    <location>
        <begin position="360"/>
        <end position="369"/>
    </location>
</feature>
<dbReference type="Pfam" id="PF09331">
    <property type="entry name" value="DUF1985"/>
    <property type="match status" value="1"/>
</dbReference>
<dbReference type="Proteomes" id="UP001281410">
    <property type="component" value="Unassembled WGS sequence"/>
</dbReference>
<feature type="compositionally biased region" description="Acidic residues" evidence="5">
    <location>
        <begin position="332"/>
        <end position="353"/>
    </location>
</feature>
<keyword evidence="4" id="KW-0175">Coiled coil</keyword>
<name>A0AAE0DYR9_9ROSI</name>
<feature type="compositionally biased region" description="Gly residues" evidence="5">
    <location>
        <begin position="472"/>
        <end position="486"/>
    </location>
</feature>
<dbReference type="AlphaFoldDB" id="A0AAE0DYR9"/>
<evidence type="ECO:0000256" key="5">
    <source>
        <dbReference type="SAM" id="MobiDB-lite"/>
    </source>
</evidence>
<keyword evidence="2" id="KW-0645">Protease</keyword>
<evidence type="ECO:0000256" key="4">
    <source>
        <dbReference type="SAM" id="Coils"/>
    </source>
</evidence>
<dbReference type="Pfam" id="PF02902">
    <property type="entry name" value="Peptidase_C48"/>
    <property type="match status" value="1"/>
</dbReference>
<dbReference type="SUPFAM" id="SSF54001">
    <property type="entry name" value="Cysteine proteinases"/>
    <property type="match status" value="1"/>
</dbReference>
<dbReference type="GO" id="GO:0006508">
    <property type="term" value="P:proteolysis"/>
    <property type="evidence" value="ECO:0007669"/>
    <property type="project" value="UniProtKB-KW"/>
</dbReference>
<protein>
    <recommendedName>
        <fullName evidence="6">Ubiquitin-like protease family profile domain-containing protein</fullName>
    </recommendedName>
</protein>
<evidence type="ECO:0000256" key="3">
    <source>
        <dbReference type="ARBA" id="ARBA00022801"/>
    </source>
</evidence>
<feature type="region of interest" description="Disordered" evidence="5">
    <location>
        <begin position="456"/>
        <end position="549"/>
    </location>
</feature>
<reference evidence="7" key="1">
    <citation type="journal article" date="2023" name="Plant J.">
        <title>Genome sequences and population genomics provide insights into the demographic history, inbreeding, and mutation load of two 'living fossil' tree species of Dipteronia.</title>
        <authorList>
            <person name="Feng Y."/>
            <person name="Comes H.P."/>
            <person name="Chen J."/>
            <person name="Zhu S."/>
            <person name="Lu R."/>
            <person name="Zhang X."/>
            <person name="Li P."/>
            <person name="Qiu J."/>
            <person name="Olsen K.M."/>
            <person name="Qiu Y."/>
        </authorList>
    </citation>
    <scope>NUCLEOTIDE SEQUENCE</scope>
    <source>
        <strain evidence="7">NBL</strain>
    </source>
</reference>
<proteinExistence type="inferred from homology"/>
<dbReference type="InterPro" id="IPR038765">
    <property type="entry name" value="Papain-like_cys_pep_sf"/>
</dbReference>
<organism evidence="7 8">
    <name type="scientific">Dipteronia sinensis</name>
    <dbReference type="NCBI Taxonomy" id="43782"/>
    <lineage>
        <taxon>Eukaryota</taxon>
        <taxon>Viridiplantae</taxon>
        <taxon>Streptophyta</taxon>
        <taxon>Embryophyta</taxon>
        <taxon>Tracheophyta</taxon>
        <taxon>Spermatophyta</taxon>
        <taxon>Magnoliopsida</taxon>
        <taxon>eudicotyledons</taxon>
        <taxon>Gunneridae</taxon>
        <taxon>Pentapetalae</taxon>
        <taxon>rosids</taxon>
        <taxon>malvids</taxon>
        <taxon>Sapindales</taxon>
        <taxon>Sapindaceae</taxon>
        <taxon>Hippocastanoideae</taxon>
        <taxon>Acereae</taxon>
        <taxon>Dipteronia</taxon>
    </lineage>
</organism>
<feature type="coiled-coil region" evidence="4">
    <location>
        <begin position="418"/>
        <end position="456"/>
    </location>
</feature>
<keyword evidence="3" id="KW-0378">Hydrolase</keyword>
<sequence length="894" mass="100649">MENINYADFLIKRRSSWIKKSTTNLYCNLNGLPDIVKVLQKVGELQELRKTCFGHLLGFPKELTFSSGVLHNLLLRQIHVPGVTGANELHFFVGGKLAKFSQREFCLVTGLKFGVMSDIFLKPYAATKDGIHVRYFANNENIRLTDVWARFMAGGFDQPKDGLKMALVLIANNVLFGQDLRRKATLWLFQMVEDLEAFSSFPWGSYVYMMTIHYLRQGFRSANAPLKHIAHYNLYGFPWALEIWAMEAFGSLIDLVGKNLGHRHPRLKNWRIFKRPHDFFGKFAKYEKEVADGKHVVLEELHPTDDEKTQPYLVGVDTDLSEGPQFIALNVELDDGETQPNDDVDDDGNEDGNDSGNDGSQSRPQQNKQKPVKRKVSPHKQKMPARTKRQRTSPGMSPVGDDSTDSSRIMREVISAMSDQFEDIVKEIKKEISAMEDRLNARLTRVEASLAQLVNQHRQSTPEVQEDYVGGPNVGGEGTVGKGVGEGDANRTEAFDGGNGTVGKRVGEGDATLTEALDGGDGTVGKGVSRGDNDQGGPDSTLGGGDGTFTEGIVGGDDTLSEGLQIVVHNILLQEGIVVQSHPPFEDDSTMVDYLAVKNEREQRLKITSRYMNSPYIDPFQAHDKEKQKLKTDYSRFKRSRKDAALNVGTDYYATKQFFVEMESPTCWLSNEHIDAYMSLLCKQRRLKPDIYKSDVAVLCSDFFAKLCEEWKKFQPYEDAPLTGEFDAPSYKCPTDWLLYASGDKPGWGTCWSSVRYLLVPCAVGDPDGHWILCVVDLEKRTVCIYDSLHRQKKIPTRRKQITPLLRFIPVILQESGYYQQKGIQPNASMFTVQQSIPKKLPAQMDNDSCGVFICRYTDMLMRHKSFWGWGTKNVPGFREEMALEIFANSVASD</sequence>
<feature type="region of interest" description="Disordered" evidence="5">
    <location>
        <begin position="331"/>
        <end position="406"/>
    </location>
</feature>
<evidence type="ECO:0000259" key="6">
    <source>
        <dbReference type="PROSITE" id="PS50600"/>
    </source>
</evidence>
<dbReference type="EMBL" id="JANJYJ010000007">
    <property type="protein sequence ID" value="KAK3197978.1"/>
    <property type="molecule type" value="Genomic_DNA"/>
</dbReference>
<comment type="similarity">
    <text evidence="1">Belongs to the peptidase C48 family.</text>
</comment>
<feature type="domain" description="Ubiquitin-like protease family profile" evidence="6">
    <location>
        <begin position="652"/>
        <end position="861"/>
    </location>
</feature>
<dbReference type="InterPro" id="IPR015410">
    <property type="entry name" value="DUF1985"/>
</dbReference>
<keyword evidence="8" id="KW-1185">Reference proteome</keyword>
<dbReference type="GO" id="GO:0008234">
    <property type="term" value="F:cysteine-type peptidase activity"/>
    <property type="evidence" value="ECO:0007669"/>
    <property type="project" value="InterPro"/>
</dbReference>
<dbReference type="PROSITE" id="PS50600">
    <property type="entry name" value="ULP_PROTEASE"/>
    <property type="match status" value="1"/>
</dbReference>
<evidence type="ECO:0000313" key="7">
    <source>
        <dbReference type="EMBL" id="KAK3197978.1"/>
    </source>
</evidence>
<dbReference type="PANTHER" id="PTHR48449">
    <property type="entry name" value="DUF1985 DOMAIN-CONTAINING PROTEIN"/>
    <property type="match status" value="1"/>
</dbReference>
<dbReference type="PANTHER" id="PTHR48449:SF1">
    <property type="entry name" value="DUF1985 DOMAIN-CONTAINING PROTEIN"/>
    <property type="match status" value="1"/>
</dbReference>
<evidence type="ECO:0000256" key="1">
    <source>
        <dbReference type="ARBA" id="ARBA00005234"/>
    </source>
</evidence>
<evidence type="ECO:0000256" key="2">
    <source>
        <dbReference type="ARBA" id="ARBA00022670"/>
    </source>
</evidence>
<evidence type="ECO:0000313" key="8">
    <source>
        <dbReference type="Proteomes" id="UP001281410"/>
    </source>
</evidence>
<comment type="caution">
    <text evidence="7">The sequence shown here is derived from an EMBL/GenBank/DDBJ whole genome shotgun (WGS) entry which is preliminary data.</text>
</comment>